<reference evidence="1" key="1">
    <citation type="submission" date="2025-08" db="UniProtKB">
        <authorList>
            <consortium name="Ensembl"/>
        </authorList>
    </citation>
    <scope>IDENTIFICATION</scope>
</reference>
<organism evidence="1 2">
    <name type="scientific">Oryzias sinensis</name>
    <name type="common">Chinese medaka</name>
    <dbReference type="NCBI Taxonomy" id="183150"/>
    <lineage>
        <taxon>Eukaryota</taxon>
        <taxon>Metazoa</taxon>
        <taxon>Chordata</taxon>
        <taxon>Craniata</taxon>
        <taxon>Vertebrata</taxon>
        <taxon>Euteleostomi</taxon>
        <taxon>Actinopterygii</taxon>
        <taxon>Neopterygii</taxon>
        <taxon>Teleostei</taxon>
        <taxon>Neoteleostei</taxon>
        <taxon>Acanthomorphata</taxon>
        <taxon>Ovalentaria</taxon>
        <taxon>Atherinomorphae</taxon>
        <taxon>Beloniformes</taxon>
        <taxon>Adrianichthyidae</taxon>
        <taxon>Oryziinae</taxon>
        <taxon>Oryzias</taxon>
    </lineage>
</organism>
<reference evidence="1" key="2">
    <citation type="submission" date="2025-09" db="UniProtKB">
        <authorList>
            <consortium name="Ensembl"/>
        </authorList>
    </citation>
    <scope>IDENTIFICATION</scope>
</reference>
<dbReference type="Gene3D" id="3.80.10.10">
    <property type="entry name" value="Ribonuclease Inhibitor"/>
    <property type="match status" value="1"/>
</dbReference>
<protein>
    <submittedName>
        <fullName evidence="1">Uncharacterized protein</fullName>
    </submittedName>
</protein>
<evidence type="ECO:0000313" key="2">
    <source>
        <dbReference type="Proteomes" id="UP000694383"/>
    </source>
</evidence>
<keyword evidence="2" id="KW-1185">Reference proteome</keyword>
<name>A0A8C7ZTX1_9TELE</name>
<proteinExistence type="predicted"/>
<sequence>GNNRLSYLSHRVGNLHQLVRLDVKGNRLESLPVEIGDCPLLKSSGLMAEDSLLDQLPSDLRDKLTEG</sequence>
<accession>A0A8C7ZTX1</accession>
<dbReference type="Ensembl" id="ENSOSIT00000050975.1">
    <property type="protein sequence ID" value="ENSOSIP00000048510.1"/>
    <property type="gene ID" value="ENSOSIG00000022853.1"/>
</dbReference>
<dbReference type="AlphaFoldDB" id="A0A8C7ZTX1"/>
<dbReference type="SUPFAM" id="SSF52058">
    <property type="entry name" value="L domain-like"/>
    <property type="match status" value="1"/>
</dbReference>
<dbReference type="InterPro" id="IPR032675">
    <property type="entry name" value="LRR_dom_sf"/>
</dbReference>
<evidence type="ECO:0000313" key="1">
    <source>
        <dbReference type="Ensembl" id="ENSOSIP00000048510.1"/>
    </source>
</evidence>
<dbReference type="Proteomes" id="UP000694383">
    <property type="component" value="Unplaced"/>
</dbReference>